<reference evidence="9 10" key="1">
    <citation type="submission" date="2009-05" db="EMBL/GenBank/DDBJ databases">
        <authorList>
            <person name="Setubal J.C."/>
            <person name="Boyle S."/>
            <person name="Crasta O.R."/>
            <person name="Gillespie J.J."/>
            <person name="Kenyon R.W."/>
            <person name="Lu J."/>
            <person name="Mane S."/>
            <person name="Nagrani S."/>
            <person name="Shallom J.M."/>
            <person name="Shallom S."/>
            <person name="Shukla M."/>
            <person name="Snyder E.E."/>
            <person name="Sobral B.W."/>
            <person name="Wattam A.R."/>
            <person name="Will R."/>
            <person name="Williams K."/>
            <person name="Yoo H."/>
            <person name="Munk C."/>
            <person name="Tapia R."/>
            <person name="Green L."/>
            <person name="Rogers Y."/>
            <person name="Detter J.C."/>
            <person name="Bruce D."/>
            <person name="Brettin T.S."/>
            <person name="Tsolis R."/>
        </authorList>
    </citation>
    <scope>NUCLEOTIDE SEQUENCE [LARGE SCALE GENOMIC DNA]</scope>
    <source>
        <strain evidence="9 10">LMG 3301</strain>
    </source>
</reference>
<dbReference type="EMBL" id="ACQA01000001">
    <property type="protein sequence ID" value="EEQ96076.1"/>
    <property type="molecule type" value="Genomic_DNA"/>
</dbReference>
<evidence type="ECO:0000256" key="4">
    <source>
        <dbReference type="ARBA" id="ARBA00022475"/>
    </source>
</evidence>
<comment type="subcellular location">
    <subcellularLocation>
        <location evidence="1">Cell membrane</location>
        <topology evidence="1">Multi-pass membrane protein</topology>
    </subcellularLocation>
</comment>
<accession>C4WEE7</accession>
<keyword evidence="4" id="KW-1003">Cell membrane</keyword>
<evidence type="ECO:0000313" key="9">
    <source>
        <dbReference type="EMBL" id="EEQ96076.1"/>
    </source>
</evidence>
<dbReference type="Gene3D" id="1.10.3470.10">
    <property type="entry name" value="ABC transporter involved in vitamin B12 uptake, BtuC"/>
    <property type="match status" value="1"/>
</dbReference>
<dbReference type="PANTHER" id="PTHR30472:SF25">
    <property type="entry name" value="ABC TRANSPORTER PERMEASE PROTEIN MJ0876-RELATED"/>
    <property type="match status" value="1"/>
</dbReference>
<dbReference type="GO" id="GO:0005886">
    <property type="term" value="C:plasma membrane"/>
    <property type="evidence" value="ECO:0007669"/>
    <property type="project" value="UniProtKB-SubCell"/>
</dbReference>
<feature type="transmembrane region" description="Helical" evidence="8">
    <location>
        <begin position="78"/>
        <end position="95"/>
    </location>
</feature>
<dbReference type="CDD" id="cd06550">
    <property type="entry name" value="TM_ABC_iron-siderophores_like"/>
    <property type="match status" value="1"/>
</dbReference>
<dbReference type="InterPro" id="IPR000522">
    <property type="entry name" value="ABC_transptr_permease_BtuC"/>
</dbReference>
<feature type="transmembrane region" description="Helical" evidence="8">
    <location>
        <begin position="251"/>
        <end position="284"/>
    </location>
</feature>
<keyword evidence="5 8" id="KW-0812">Transmembrane</keyword>
<keyword evidence="6 8" id="KW-1133">Transmembrane helix</keyword>
<keyword evidence="3" id="KW-0813">Transport</keyword>
<feature type="transmembrane region" description="Helical" evidence="8">
    <location>
        <begin position="161"/>
        <end position="182"/>
    </location>
</feature>
<name>C4WEE7_9HYPH</name>
<feature type="transmembrane region" description="Helical" evidence="8">
    <location>
        <begin position="23"/>
        <end position="49"/>
    </location>
</feature>
<comment type="similarity">
    <text evidence="2">Belongs to the binding-protein-dependent transport system permease family. FecCD subfamily.</text>
</comment>
<dbReference type="FunFam" id="1.10.3470.10:FF:000001">
    <property type="entry name" value="Vitamin B12 ABC transporter permease BtuC"/>
    <property type="match status" value="1"/>
</dbReference>
<keyword evidence="7 8" id="KW-0472">Membrane</keyword>
<evidence type="ECO:0000313" key="10">
    <source>
        <dbReference type="Proteomes" id="UP000004386"/>
    </source>
</evidence>
<dbReference type="PANTHER" id="PTHR30472">
    <property type="entry name" value="FERRIC ENTEROBACTIN TRANSPORT SYSTEM PERMEASE PROTEIN"/>
    <property type="match status" value="1"/>
</dbReference>
<evidence type="ECO:0000256" key="6">
    <source>
        <dbReference type="ARBA" id="ARBA00022989"/>
    </source>
</evidence>
<dbReference type="GO" id="GO:0033214">
    <property type="term" value="P:siderophore-iron import into cell"/>
    <property type="evidence" value="ECO:0007669"/>
    <property type="project" value="TreeGrafter"/>
</dbReference>
<evidence type="ECO:0000256" key="5">
    <source>
        <dbReference type="ARBA" id="ARBA00022692"/>
    </source>
</evidence>
<feature type="transmembrane region" description="Helical" evidence="8">
    <location>
        <begin position="296"/>
        <end position="317"/>
    </location>
</feature>
<dbReference type="AlphaFoldDB" id="C4WEE7"/>
<feature type="transmembrane region" description="Helical" evidence="8">
    <location>
        <begin position="210"/>
        <end position="231"/>
    </location>
</feature>
<feature type="transmembrane region" description="Helical" evidence="8">
    <location>
        <begin position="133"/>
        <end position="154"/>
    </location>
</feature>
<dbReference type="SUPFAM" id="SSF81345">
    <property type="entry name" value="ABC transporter involved in vitamin B12 uptake, BtuC"/>
    <property type="match status" value="1"/>
</dbReference>
<sequence length="349" mass="36270">MDHSVWKPWQNSRRPRVTERNRFYLLLVGLALLVALLFVVSLLTGPAAISIPDSLKALFGDDSEMIVLVMREIRLPRALLALLIGASLGLSGAALQGYLRNPLAEPGLLGVSASASFGAVIAIYSGLSLLFPLALPLLALAGAFVSVFLVKLLAGRNAGTLAVILAGVAVTSLAGALTALALNLSPNPFAAMEIVFWMLGSLADRSMTHVGLAAPFILVGWAMLLALGRSLDSLTLGGDAAATMGVNLARVQLFAVLGTAACVGASTAVAGAIGFVGLVVPHLLRPLVGSRPSRLLVASGFGGAGLLLAADILVRIVMPGRELKLGVLTAIIGAPFFLWLVFKYRRRLV</sequence>
<dbReference type="InterPro" id="IPR037294">
    <property type="entry name" value="ABC_BtuC-like"/>
</dbReference>
<protein>
    <submittedName>
        <fullName evidence="9">Transport system permease protein</fullName>
    </submittedName>
</protein>
<dbReference type="Pfam" id="PF01032">
    <property type="entry name" value="FecCD"/>
    <property type="match status" value="1"/>
</dbReference>
<dbReference type="HOGENOM" id="CLU_013016_0_3_5"/>
<dbReference type="Proteomes" id="UP000004386">
    <property type="component" value="Unassembled WGS sequence"/>
</dbReference>
<evidence type="ECO:0000256" key="2">
    <source>
        <dbReference type="ARBA" id="ARBA00007935"/>
    </source>
</evidence>
<organism evidence="9 10">
    <name type="scientific">Brucella intermedia LMG 3301</name>
    <dbReference type="NCBI Taxonomy" id="641118"/>
    <lineage>
        <taxon>Bacteria</taxon>
        <taxon>Pseudomonadati</taxon>
        <taxon>Pseudomonadota</taxon>
        <taxon>Alphaproteobacteria</taxon>
        <taxon>Hyphomicrobiales</taxon>
        <taxon>Brucellaceae</taxon>
        <taxon>Brucella/Ochrobactrum group</taxon>
        <taxon>Brucella</taxon>
    </lineage>
</organism>
<evidence type="ECO:0000256" key="3">
    <source>
        <dbReference type="ARBA" id="ARBA00022448"/>
    </source>
</evidence>
<evidence type="ECO:0000256" key="1">
    <source>
        <dbReference type="ARBA" id="ARBA00004651"/>
    </source>
</evidence>
<proteinExistence type="inferred from homology"/>
<feature type="transmembrane region" description="Helical" evidence="8">
    <location>
        <begin position="107"/>
        <end position="127"/>
    </location>
</feature>
<feature type="transmembrane region" description="Helical" evidence="8">
    <location>
        <begin position="323"/>
        <end position="342"/>
    </location>
</feature>
<evidence type="ECO:0000256" key="7">
    <source>
        <dbReference type="ARBA" id="ARBA00023136"/>
    </source>
</evidence>
<evidence type="ECO:0000256" key="8">
    <source>
        <dbReference type="SAM" id="Phobius"/>
    </source>
</evidence>
<dbReference type="GO" id="GO:0022857">
    <property type="term" value="F:transmembrane transporter activity"/>
    <property type="evidence" value="ECO:0007669"/>
    <property type="project" value="InterPro"/>
</dbReference>
<gene>
    <name evidence="9" type="ORF">OINT_1001487</name>
</gene>
<comment type="caution">
    <text evidence="9">The sequence shown here is derived from an EMBL/GenBank/DDBJ whole genome shotgun (WGS) entry which is preliminary data.</text>
</comment>